<comment type="caution">
    <text evidence="3">The sequence shown here is derived from an EMBL/GenBank/DDBJ whole genome shotgun (WGS) entry which is preliminary data.</text>
</comment>
<proteinExistence type="predicted"/>
<dbReference type="Pfam" id="PF23041">
    <property type="entry name" value="DUF7036"/>
    <property type="match status" value="2"/>
</dbReference>
<dbReference type="Proteomes" id="UP001372338">
    <property type="component" value="Unassembled WGS sequence"/>
</dbReference>
<dbReference type="PANTHER" id="PTHR33826:SF2">
    <property type="entry name" value="HYDROXYPROLINE-RICH GLYCOPROTEIN FAMILY PROTEIN"/>
    <property type="match status" value="1"/>
</dbReference>
<feature type="compositionally biased region" description="Basic residues" evidence="1">
    <location>
        <begin position="259"/>
        <end position="269"/>
    </location>
</feature>
<evidence type="ECO:0000313" key="4">
    <source>
        <dbReference type="Proteomes" id="UP001372338"/>
    </source>
</evidence>
<feature type="region of interest" description="Disordered" evidence="1">
    <location>
        <begin position="385"/>
        <end position="414"/>
    </location>
</feature>
<feature type="region of interest" description="Disordered" evidence="1">
    <location>
        <begin position="240"/>
        <end position="320"/>
    </location>
</feature>
<accession>A0AAN9F084</accession>
<evidence type="ECO:0000259" key="2">
    <source>
        <dbReference type="Pfam" id="PF23041"/>
    </source>
</evidence>
<feature type="compositionally biased region" description="Low complexity" evidence="1">
    <location>
        <begin position="240"/>
        <end position="252"/>
    </location>
</feature>
<dbReference type="PANTHER" id="PTHR33826">
    <property type="entry name" value="F20B24.21"/>
    <property type="match status" value="1"/>
</dbReference>
<feature type="compositionally biased region" description="Polar residues" evidence="1">
    <location>
        <begin position="405"/>
        <end position="414"/>
    </location>
</feature>
<dbReference type="InterPro" id="IPR055464">
    <property type="entry name" value="DUF7036"/>
</dbReference>
<protein>
    <recommendedName>
        <fullName evidence="2">DUF7036 domain-containing protein</fullName>
    </recommendedName>
</protein>
<sequence>MSGWVWRRRGRKKKDHDFVASFFVMKPVSLLEDNVVQLAHDIFEEIEVPSTKSNTTKVVFAVDPDSKYSEISPASISLIRASFTYLVMGQTSLQLTASLFGEPFLFDVLKFKGGITVTPQQSAFPLQTAQIQFNFTLNFSIDQVKSNFDELTSQLKSGLQLTPYENLNVILSNSEGSTVVSPTIVQSSVIPVVGINATKERLKQLAETITGPHSRNLGLNNTEFGRVKEVRLSSILQHSLHGSSDSGSAWSPSPAPLPHPHHHHHHHHHGDYDGHLFPVTSPTPAPAPSTGQVATPPGVVSPTATKSIAPGRSSLAQPPNCRRFGYRKKSAQNSQNHVHLTPAAAPSIVPHNPVTSPKPQVEPPAHVSLPVPALSPLPNVVFAHAVPPPKNEPVAEHSNTHFHGPSSSSSCEYA</sequence>
<dbReference type="EMBL" id="JAYWIO010000004">
    <property type="protein sequence ID" value="KAK7267194.1"/>
    <property type="molecule type" value="Genomic_DNA"/>
</dbReference>
<dbReference type="AlphaFoldDB" id="A0AAN9F084"/>
<keyword evidence="4" id="KW-1185">Reference proteome</keyword>
<organism evidence="3 4">
    <name type="scientific">Crotalaria pallida</name>
    <name type="common">Smooth rattlebox</name>
    <name type="synonym">Crotalaria striata</name>
    <dbReference type="NCBI Taxonomy" id="3830"/>
    <lineage>
        <taxon>Eukaryota</taxon>
        <taxon>Viridiplantae</taxon>
        <taxon>Streptophyta</taxon>
        <taxon>Embryophyta</taxon>
        <taxon>Tracheophyta</taxon>
        <taxon>Spermatophyta</taxon>
        <taxon>Magnoliopsida</taxon>
        <taxon>eudicotyledons</taxon>
        <taxon>Gunneridae</taxon>
        <taxon>Pentapetalae</taxon>
        <taxon>rosids</taxon>
        <taxon>fabids</taxon>
        <taxon>Fabales</taxon>
        <taxon>Fabaceae</taxon>
        <taxon>Papilionoideae</taxon>
        <taxon>50 kb inversion clade</taxon>
        <taxon>genistoids sensu lato</taxon>
        <taxon>core genistoids</taxon>
        <taxon>Crotalarieae</taxon>
        <taxon>Crotalaria</taxon>
    </lineage>
</organism>
<feature type="domain" description="DUF7036" evidence="2">
    <location>
        <begin position="134"/>
        <end position="225"/>
    </location>
</feature>
<evidence type="ECO:0000313" key="3">
    <source>
        <dbReference type="EMBL" id="KAK7267194.1"/>
    </source>
</evidence>
<reference evidence="3 4" key="1">
    <citation type="submission" date="2024-01" db="EMBL/GenBank/DDBJ databases">
        <title>The genomes of 5 underutilized Papilionoideae crops provide insights into root nodulation and disease resistanc.</title>
        <authorList>
            <person name="Yuan L."/>
        </authorList>
    </citation>
    <scope>NUCLEOTIDE SEQUENCE [LARGE SCALE GENOMIC DNA]</scope>
    <source>
        <strain evidence="3">ZHUSHIDOU_FW_LH</strain>
        <tissue evidence="3">Leaf</tissue>
    </source>
</reference>
<evidence type="ECO:0000256" key="1">
    <source>
        <dbReference type="SAM" id="MobiDB-lite"/>
    </source>
</evidence>
<name>A0AAN9F084_CROPI</name>
<gene>
    <name evidence="3" type="ORF">RIF29_19859</name>
</gene>
<feature type="domain" description="DUF7036" evidence="2">
    <location>
        <begin position="21"/>
        <end position="101"/>
    </location>
</feature>